<accession>A0A0A9C7S5</accession>
<organism evidence="1">
    <name type="scientific">Arundo donax</name>
    <name type="common">Giant reed</name>
    <name type="synonym">Donax arundinaceus</name>
    <dbReference type="NCBI Taxonomy" id="35708"/>
    <lineage>
        <taxon>Eukaryota</taxon>
        <taxon>Viridiplantae</taxon>
        <taxon>Streptophyta</taxon>
        <taxon>Embryophyta</taxon>
        <taxon>Tracheophyta</taxon>
        <taxon>Spermatophyta</taxon>
        <taxon>Magnoliopsida</taxon>
        <taxon>Liliopsida</taxon>
        <taxon>Poales</taxon>
        <taxon>Poaceae</taxon>
        <taxon>PACMAD clade</taxon>
        <taxon>Arundinoideae</taxon>
        <taxon>Arundineae</taxon>
        <taxon>Arundo</taxon>
    </lineage>
</organism>
<dbReference type="EMBL" id="GBRH01228430">
    <property type="protein sequence ID" value="JAD69465.1"/>
    <property type="molecule type" value="Transcribed_RNA"/>
</dbReference>
<name>A0A0A9C7S5_ARUDO</name>
<proteinExistence type="predicted"/>
<reference evidence="1" key="1">
    <citation type="submission" date="2014-09" db="EMBL/GenBank/DDBJ databases">
        <authorList>
            <person name="Magalhaes I.L.F."/>
            <person name="Oliveira U."/>
            <person name="Santos F.R."/>
            <person name="Vidigal T.H.D.A."/>
            <person name="Brescovit A.D."/>
            <person name="Santos A.J."/>
        </authorList>
    </citation>
    <scope>NUCLEOTIDE SEQUENCE</scope>
    <source>
        <tissue evidence="1">Shoot tissue taken approximately 20 cm above the soil surface</tissue>
    </source>
</reference>
<reference evidence="1" key="2">
    <citation type="journal article" date="2015" name="Data Brief">
        <title>Shoot transcriptome of the giant reed, Arundo donax.</title>
        <authorList>
            <person name="Barrero R.A."/>
            <person name="Guerrero F.D."/>
            <person name="Moolhuijzen P."/>
            <person name="Goolsby J.A."/>
            <person name="Tidwell J."/>
            <person name="Bellgard S.E."/>
            <person name="Bellgard M.I."/>
        </authorList>
    </citation>
    <scope>NUCLEOTIDE SEQUENCE</scope>
    <source>
        <tissue evidence="1">Shoot tissue taken approximately 20 cm above the soil surface</tissue>
    </source>
</reference>
<protein>
    <submittedName>
        <fullName evidence="1">Uncharacterized protein</fullName>
    </submittedName>
</protein>
<sequence>MVLNIFAHIFRCLVK</sequence>
<evidence type="ECO:0000313" key="1">
    <source>
        <dbReference type="EMBL" id="JAD69465.1"/>
    </source>
</evidence>